<reference evidence="2" key="1">
    <citation type="submission" date="2011-06" db="EMBL/GenBank/DDBJ databases">
        <title>The complete genome of plasmid 3 of Runella slithyformis DSM 19594.</title>
        <authorList>
            <consortium name="US DOE Joint Genome Institute (JGI-PGF)"/>
            <person name="Lucas S."/>
            <person name="Han J."/>
            <person name="Lapidus A."/>
            <person name="Bruce D."/>
            <person name="Goodwin L."/>
            <person name="Pitluck S."/>
            <person name="Peters L."/>
            <person name="Kyrpides N."/>
            <person name="Mavromatis K."/>
            <person name="Ivanova N."/>
            <person name="Ovchinnikova G."/>
            <person name="Zhang X."/>
            <person name="Misra M."/>
            <person name="Detter J.C."/>
            <person name="Tapia R."/>
            <person name="Han C."/>
            <person name="Land M."/>
            <person name="Hauser L."/>
            <person name="Markowitz V."/>
            <person name="Cheng J.-F."/>
            <person name="Hugenholtz P."/>
            <person name="Woyke T."/>
            <person name="Wu D."/>
            <person name="Tindall B."/>
            <person name="Faehrich R."/>
            <person name="Brambilla E."/>
            <person name="Klenk H.-P."/>
            <person name="Eisen J.A."/>
        </authorList>
    </citation>
    <scope>NUCLEOTIDE SEQUENCE [LARGE SCALE GENOMIC DNA]</scope>
    <source>
        <strain evidence="2">ATCC 29530 / DSM 19594 / LMG 11500 / NCIMB 11436 / LSU 4</strain>
        <plasmid evidence="2">pRUNSL03</plasmid>
    </source>
</reference>
<keyword evidence="1" id="KW-0614">Plasmid</keyword>
<proteinExistence type="predicted"/>
<dbReference type="AlphaFoldDB" id="A0A7U4E901"/>
<reference evidence="1 2" key="2">
    <citation type="journal article" date="2012" name="Stand. Genomic Sci.">
        <title>Complete genome sequence of the aquatic bacterium Runella slithyformis type strain (LSU 4(T)).</title>
        <authorList>
            <person name="Copeland A."/>
            <person name="Zhang X."/>
            <person name="Misra M."/>
            <person name="Lapidus A."/>
            <person name="Nolan M."/>
            <person name="Lucas S."/>
            <person name="Deshpande S."/>
            <person name="Cheng J.F."/>
            <person name="Tapia R."/>
            <person name="Goodwin L.A."/>
            <person name="Pitluck S."/>
            <person name="Liolios K."/>
            <person name="Pagani I."/>
            <person name="Ivanova N."/>
            <person name="Mikhailova N."/>
            <person name="Pati A."/>
            <person name="Chen A."/>
            <person name="Palaniappan K."/>
            <person name="Land M."/>
            <person name="Hauser L."/>
            <person name="Pan C."/>
            <person name="Jeffries C.D."/>
            <person name="Detter J.C."/>
            <person name="Brambilla E.M."/>
            <person name="Rohde M."/>
            <person name="Djao O.D."/>
            <person name="Goker M."/>
            <person name="Sikorski J."/>
            <person name="Tindall B.J."/>
            <person name="Woyke T."/>
            <person name="Bristow J."/>
            <person name="Eisen J.A."/>
            <person name="Markowitz V."/>
            <person name="Hugenholtz P."/>
            <person name="Kyrpides N.C."/>
            <person name="Klenk H.P."/>
            <person name="Mavromatis K."/>
        </authorList>
    </citation>
    <scope>NUCLEOTIDE SEQUENCE [LARGE SCALE GENOMIC DNA]</scope>
    <source>
        <strain evidence="2">ATCC 29530 / DSM 19594 / LMG 11500 / NCIMB 11436 / LSU 4</strain>
    </source>
</reference>
<protein>
    <submittedName>
        <fullName evidence="1">Uncharacterized protein</fullName>
    </submittedName>
</protein>
<evidence type="ECO:0000313" key="1">
    <source>
        <dbReference type="EMBL" id="AEI52151.1"/>
    </source>
</evidence>
<name>A0A7U4E901_RUNSL</name>
<sequence length="52" mass="5899">MCWDIEGINGLPYVLKGNAPTFKSQLFSKFTDSLTINTYINEANKYSFCNAE</sequence>
<organism evidence="1 2">
    <name type="scientific">Runella slithyformis (strain ATCC 29530 / DSM 19594 / LMG 11500 / NCIMB 11436 / LSU 4)</name>
    <dbReference type="NCBI Taxonomy" id="761193"/>
    <lineage>
        <taxon>Bacteria</taxon>
        <taxon>Pseudomonadati</taxon>
        <taxon>Bacteroidota</taxon>
        <taxon>Cytophagia</taxon>
        <taxon>Cytophagales</taxon>
        <taxon>Spirosomataceae</taxon>
        <taxon>Runella</taxon>
    </lineage>
</organism>
<dbReference type="EMBL" id="CP002862">
    <property type="protein sequence ID" value="AEI52151.1"/>
    <property type="molecule type" value="Genomic_DNA"/>
</dbReference>
<dbReference type="Proteomes" id="UP000000493">
    <property type="component" value="Plasmid pRUNSL03"/>
</dbReference>
<geneLocation type="plasmid" evidence="1 2">
    <name>pRUNSL03</name>
</geneLocation>
<evidence type="ECO:0000313" key="2">
    <source>
        <dbReference type="Proteomes" id="UP000000493"/>
    </source>
</evidence>
<dbReference type="KEGG" id="rsi:Runsl_5854"/>
<keyword evidence="2" id="KW-1185">Reference proteome</keyword>
<gene>
    <name evidence="1" type="ordered locus">Runsl_5854</name>
</gene>
<accession>A0A7U4E901</accession>